<accession>A0A6C0HPG9</accession>
<protein>
    <submittedName>
        <fullName evidence="1">Uncharacterized protein</fullName>
    </submittedName>
</protein>
<reference evidence="1" key="1">
    <citation type="journal article" date="2020" name="Nature">
        <title>Giant virus diversity and host interactions through global metagenomics.</title>
        <authorList>
            <person name="Schulz F."/>
            <person name="Roux S."/>
            <person name="Paez-Espino D."/>
            <person name="Jungbluth S."/>
            <person name="Walsh D.A."/>
            <person name="Denef V.J."/>
            <person name="McMahon K.D."/>
            <person name="Konstantinidis K.T."/>
            <person name="Eloe-Fadrosh E.A."/>
            <person name="Kyrpides N.C."/>
            <person name="Woyke T."/>
        </authorList>
    </citation>
    <scope>NUCLEOTIDE SEQUENCE</scope>
    <source>
        <strain evidence="1">GVMAG-M-3300023184-161</strain>
    </source>
</reference>
<organism evidence="1">
    <name type="scientific">viral metagenome</name>
    <dbReference type="NCBI Taxonomy" id="1070528"/>
    <lineage>
        <taxon>unclassified sequences</taxon>
        <taxon>metagenomes</taxon>
        <taxon>organismal metagenomes</taxon>
    </lineage>
</organism>
<dbReference type="AlphaFoldDB" id="A0A6C0HPG9"/>
<name>A0A6C0HPG9_9ZZZZ</name>
<evidence type="ECO:0000313" key="1">
    <source>
        <dbReference type="EMBL" id="QHT82294.1"/>
    </source>
</evidence>
<proteinExistence type="predicted"/>
<dbReference type="EMBL" id="MN739997">
    <property type="protein sequence ID" value="QHT82294.1"/>
    <property type="molecule type" value="Genomic_DNA"/>
</dbReference>
<sequence length="118" mass="14657">MNNHNLSNLNYKFIECEEYAPFVKTWFEQKYVNIEAIVDDYLMMCWYRVKEINRDFLERIATMIGIMDLENYKTKSILLREIHKRWISFFYENKSQVEDYLNYHNPELLEILNNRLQR</sequence>